<keyword evidence="1" id="KW-1133">Transmembrane helix</keyword>
<keyword evidence="1" id="KW-0812">Transmembrane</keyword>
<keyword evidence="1" id="KW-0472">Membrane</keyword>
<evidence type="ECO:0000256" key="1">
    <source>
        <dbReference type="SAM" id="Phobius"/>
    </source>
</evidence>
<feature type="transmembrane region" description="Helical" evidence="1">
    <location>
        <begin position="7"/>
        <end position="24"/>
    </location>
</feature>
<reference evidence="2 3" key="1">
    <citation type="submission" date="2017-01" db="EMBL/GenBank/DDBJ databases">
        <authorList>
            <person name="Mah S.A."/>
            <person name="Swanson W.J."/>
            <person name="Moy G.W."/>
            <person name="Vacquier V.D."/>
        </authorList>
    </citation>
    <scope>NUCLEOTIDE SEQUENCE [LARGE SCALE GENOMIC DNA]</scope>
    <source>
        <strain evidence="2 3">DSM 7027</strain>
    </source>
</reference>
<name>A0A1N6RP74_9GAMM</name>
<dbReference type="EMBL" id="FTMN01000003">
    <property type="protein sequence ID" value="SIQ30633.1"/>
    <property type="molecule type" value="Genomic_DNA"/>
</dbReference>
<dbReference type="AlphaFoldDB" id="A0A1N6RP74"/>
<keyword evidence="3" id="KW-1185">Reference proteome</keyword>
<accession>A0A1N6RP74</accession>
<organism evidence="2 3">
    <name type="scientific">Marinobacterium stanieri</name>
    <dbReference type="NCBI Taxonomy" id="49186"/>
    <lineage>
        <taxon>Bacteria</taxon>
        <taxon>Pseudomonadati</taxon>
        <taxon>Pseudomonadota</taxon>
        <taxon>Gammaproteobacteria</taxon>
        <taxon>Oceanospirillales</taxon>
        <taxon>Oceanospirillaceae</taxon>
        <taxon>Marinobacterium</taxon>
    </lineage>
</organism>
<dbReference type="Proteomes" id="UP000186895">
    <property type="component" value="Unassembled WGS sequence"/>
</dbReference>
<evidence type="ECO:0000313" key="2">
    <source>
        <dbReference type="EMBL" id="SIQ30633.1"/>
    </source>
</evidence>
<proteinExistence type="predicted"/>
<dbReference type="RefSeq" id="WP_076462570.1">
    <property type="nucleotide sequence ID" value="NZ_FTMN01000003.1"/>
</dbReference>
<protein>
    <submittedName>
        <fullName evidence="2">Uncharacterized protein</fullName>
    </submittedName>
</protein>
<gene>
    <name evidence="2" type="ORF">SAMN05421647_103446</name>
</gene>
<evidence type="ECO:0000313" key="3">
    <source>
        <dbReference type="Proteomes" id="UP000186895"/>
    </source>
</evidence>
<dbReference type="STRING" id="49186.SAMN05421647_103446"/>
<sequence>MIELREVIGLIAIVLTIIAGYWALAKYVGKLFTQQLDSKFEALSQRLEKIEESEQRNHQAVTKVERDLMELRAQLPEKYVRNEDYISGQSRLEAKLDSLATRLQTAPVHGLVGGQHAAD</sequence>